<sequence>MARKKKGTSTSRICAVVIILVLAGTLLMNILFILSATSRGTYQEKEPKEYDDWFHNIPQMSIAPAAQYWKNEKESSLSREGNGLLSVSQSKYLDLEVFSSKENVSITINGKKRVDISEMLLRGMNVVVLNEVTGAVMSSRWFDTYESQEDSGYLKEFLTSLKNGRIICFAVKDEASFSLSKNTRMYIKSLGSVYINQLKWRGMWAFIVQRLGNRNIVYGESLQDAPDHNQWGRPVKLHTTVKLVAENIVNCEWEDSNATKRRREFCEKYEGYNYVCNCDNPLSLDFDPVPFRDNSRLRLPVAVMAGNRPSYLLRMLLSLRNVEGLDPSLVTVFIDGFYDEPASVAKLFQLQVEHHAGSGRLNSRICQVKWVGGCGEGRL</sequence>
<dbReference type="PANTHER" id="PTHR46396:SF1">
    <property type="entry name" value="PROTEIN O-LINKED-MANNOSE BETA-1,2-N-ACETYLGLUCOSAMINYLTRANSFERASE 1"/>
    <property type="match status" value="1"/>
</dbReference>
<name>A0A2B4SK16_STYPI</name>
<evidence type="ECO:0000259" key="2">
    <source>
        <dbReference type="Pfam" id="PF15711"/>
    </source>
</evidence>
<dbReference type="Gene3D" id="3.90.550.10">
    <property type="entry name" value="Spore Coat Polysaccharide Biosynthesis Protein SpsA, Chain A"/>
    <property type="match status" value="1"/>
</dbReference>
<evidence type="ECO:0000256" key="1">
    <source>
        <dbReference type="SAM" id="Phobius"/>
    </source>
</evidence>
<keyword evidence="1" id="KW-1133">Transmembrane helix</keyword>
<dbReference type="InterPro" id="IPR039477">
    <property type="entry name" value="ILEI/PANDER_dom"/>
</dbReference>
<protein>
    <submittedName>
        <fullName evidence="3">Protein O-linked-mannose beta-1,2-N-acetylglucosaminyltransferase 1</fullName>
    </submittedName>
</protein>
<keyword evidence="1" id="KW-0472">Membrane</keyword>
<dbReference type="GO" id="GO:0000139">
    <property type="term" value="C:Golgi membrane"/>
    <property type="evidence" value="ECO:0007669"/>
    <property type="project" value="TreeGrafter"/>
</dbReference>
<gene>
    <name evidence="3" type="primary">POMGNT1</name>
    <name evidence="3" type="ORF">AWC38_SpisGene5837</name>
</gene>
<dbReference type="Pfam" id="PF15711">
    <property type="entry name" value="ILEI"/>
    <property type="match status" value="1"/>
</dbReference>
<comment type="caution">
    <text evidence="3">The sequence shown here is derived from an EMBL/GenBank/DDBJ whole genome shotgun (WGS) entry which is preliminary data.</text>
</comment>
<keyword evidence="3" id="KW-0808">Transferase</keyword>
<dbReference type="PANTHER" id="PTHR46396">
    <property type="entry name" value="PROTEIN O-LINKED-MANNOSE BETA-1,2-N-ACETYLGLUCOSAMINYLTRANSFERASE 1"/>
    <property type="match status" value="1"/>
</dbReference>
<evidence type="ECO:0000313" key="3">
    <source>
        <dbReference type="EMBL" id="PFX29423.1"/>
    </source>
</evidence>
<proteinExistence type="predicted"/>
<keyword evidence="1" id="KW-0812">Transmembrane</keyword>
<dbReference type="AlphaFoldDB" id="A0A2B4SK16"/>
<evidence type="ECO:0000313" key="4">
    <source>
        <dbReference type="Proteomes" id="UP000225706"/>
    </source>
</evidence>
<organism evidence="3 4">
    <name type="scientific">Stylophora pistillata</name>
    <name type="common">Smooth cauliflower coral</name>
    <dbReference type="NCBI Taxonomy" id="50429"/>
    <lineage>
        <taxon>Eukaryota</taxon>
        <taxon>Metazoa</taxon>
        <taxon>Cnidaria</taxon>
        <taxon>Anthozoa</taxon>
        <taxon>Hexacorallia</taxon>
        <taxon>Scleractinia</taxon>
        <taxon>Astrocoeniina</taxon>
        <taxon>Pocilloporidae</taxon>
        <taxon>Stylophora</taxon>
    </lineage>
</organism>
<dbReference type="EMBL" id="LSMT01000066">
    <property type="protein sequence ID" value="PFX29423.1"/>
    <property type="molecule type" value="Genomic_DNA"/>
</dbReference>
<dbReference type="InterPro" id="IPR052463">
    <property type="entry name" value="O-linked_mannose_GnT"/>
</dbReference>
<dbReference type="InterPro" id="IPR029044">
    <property type="entry name" value="Nucleotide-diphossugar_trans"/>
</dbReference>
<dbReference type="STRING" id="50429.A0A2B4SK16"/>
<dbReference type="GO" id="GO:0047223">
    <property type="term" value="F:beta-1,3-galactosyl-O-glycosyl-glycoprotein beta-1,3-N-acetylglucosaminyltransferase activity"/>
    <property type="evidence" value="ECO:0007669"/>
    <property type="project" value="TreeGrafter"/>
</dbReference>
<dbReference type="PROSITE" id="PS52031">
    <property type="entry name" value="GG_LECTIN"/>
    <property type="match status" value="1"/>
</dbReference>
<dbReference type="Proteomes" id="UP000225706">
    <property type="component" value="Unassembled WGS sequence"/>
</dbReference>
<dbReference type="GO" id="GO:0016266">
    <property type="term" value="P:protein O-linked glycosylation via N-acetyl-galactosamine"/>
    <property type="evidence" value="ECO:0007669"/>
    <property type="project" value="TreeGrafter"/>
</dbReference>
<feature type="transmembrane region" description="Helical" evidence="1">
    <location>
        <begin position="12"/>
        <end position="34"/>
    </location>
</feature>
<keyword evidence="4" id="KW-1185">Reference proteome</keyword>
<reference evidence="4" key="1">
    <citation type="journal article" date="2017" name="bioRxiv">
        <title>Comparative analysis of the genomes of Stylophora pistillata and Acropora digitifera provides evidence for extensive differences between species of corals.</title>
        <authorList>
            <person name="Voolstra C.R."/>
            <person name="Li Y."/>
            <person name="Liew Y.J."/>
            <person name="Baumgarten S."/>
            <person name="Zoccola D."/>
            <person name="Flot J.-F."/>
            <person name="Tambutte S."/>
            <person name="Allemand D."/>
            <person name="Aranda M."/>
        </authorList>
    </citation>
    <scope>NUCLEOTIDE SEQUENCE [LARGE SCALE GENOMIC DNA]</scope>
</reference>
<keyword evidence="3" id="KW-0328">Glycosyltransferase</keyword>
<feature type="domain" description="ILEI/PANDER" evidence="2">
    <location>
        <begin position="122"/>
        <end position="210"/>
    </location>
</feature>
<dbReference type="OrthoDB" id="440755at2759"/>
<accession>A0A2B4SK16</accession>